<evidence type="ECO:0000313" key="1">
    <source>
        <dbReference type="EMBL" id="MBB5938561.1"/>
    </source>
</evidence>
<reference evidence="1 2" key="1">
    <citation type="submission" date="2020-08" db="EMBL/GenBank/DDBJ databases">
        <title>Genomic Encyclopedia of Type Strains, Phase III (KMG-III): the genomes of soil and plant-associated and newly described type strains.</title>
        <authorList>
            <person name="Whitman W."/>
        </authorList>
    </citation>
    <scope>NUCLEOTIDE SEQUENCE [LARGE SCALE GENOMIC DNA]</scope>
    <source>
        <strain evidence="1 2">CECT 8305</strain>
    </source>
</reference>
<sequence>MRHIMLTEIQHPVRPLLPKVVVCRENQTRTQPSVIVPAGDYAYPAGSSPDDAGLIARSSRAVDPHARAAQRA</sequence>
<gene>
    <name evidence="1" type="ORF">FHS42_005650</name>
</gene>
<keyword evidence="2" id="KW-1185">Reference proteome</keyword>
<accession>A0A7W9QE08</accession>
<protein>
    <submittedName>
        <fullName evidence="1">Uncharacterized protein</fullName>
    </submittedName>
</protein>
<dbReference type="AlphaFoldDB" id="A0A7W9QE08"/>
<dbReference type="EMBL" id="JACHJL010000017">
    <property type="protein sequence ID" value="MBB5938561.1"/>
    <property type="molecule type" value="Genomic_DNA"/>
</dbReference>
<organism evidence="1 2">
    <name type="scientific">Streptomyces zagrosensis</name>
    <dbReference type="NCBI Taxonomy" id="1042984"/>
    <lineage>
        <taxon>Bacteria</taxon>
        <taxon>Bacillati</taxon>
        <taxon>Actinomycetota</taxon>
        <taxon>Actinomycetes</taxon>
        <taxon>Kitasatosporales</taxon>
        <taxon>Streptomycetaceae</taxon>
        <taxon>Streptomyces</taxon>
    </lineage>
</organism>
<dbReference type="Proteomes" id="UP000588098">
    <property type="component" value="Unassembled WGS sequence"/>
</dbReference>
<name>A0A7W9QE08_9ACTN</name>
<comment type="caution">
    <text evidence="1">The sequence shown here is derived from an EMBL/GenBank/DDBJ whole genome shotgun (WGS) entry which is preliminary data.</text>
</comment>
<evidence type="ECO:0000313" key="2">
    <source>
        <dbReference type="Proteomes" id="UP000588098"/>
    </source>
</evidence>
<proteinExistence type="predicted"/>